<dbReference type="GO" id="GO:0020037">
    <property type="term" value="F:heme binding"/>
    <property type="evidence" value="ECO:0007669"/>
    <property type="project" value="TreeGrafter"/>
</dbReference>
<dbReference type="SUPFAM" id="SSF103473">
    <property type="entry name" value="MFS general substrate transporter"/>
    <property type="match status" value="1"/>
</dbReference>
<keyword evidence="4 5" id="KW-0472">Membrane</keyword>
<accession>A0AAV4IHV5</accession>
<feature type="transmembrane region" description="Helical" evidence="5">
    <location>
        <begin position="62"/>
        <end position="90"/>
    </location>
</feature>
<dbReference type="GO" id="GO:0097037">
    <property type="term" value="P:heme export"/>
    <property type="evidence" value="ECO:0007669"/>
    <property type="project" value="TreeGrafter"/>
</dbReference>
<proteinExistence type="predicted"/>
<keyword evidence="2 5" id="KW-0812">Transmembrane</keyword>
<dbReference type="GO" id="GO:0015232">
    <property type="term" value="F:heme transmembrane transporter activity"/>
    <property type="evidence" value="ECO:0007669"/>
    <property type="project" value="TreeGrafter"/>
</dbReference>
<dbReference type="PANTHER" id="PTHR10924">
    <property type="entry name" value="MAJOR FACILITATOR SUPERFAMILY PROTEIN-RELATED"/>
    <property type="match status" value="1"/>
</dbReference>
<dbReference type="Gene3D" id="1.20.1250.20">
    <property type="entry name" value="MFS general substrate transporter like domains"/>
    <property type="match status" value="1"/>
</dbReference>
<reference evidence="6 7" key="1">
    <citation type="journal article" date="2021" name="Elife">
        <title>Chloroplast acquisition without the gene transfer in kleptoplastic sea slugs, Plakobranchus ocellatus.</title>
        <authorList>
            <person name="Maeda T."/>
            <person name="Takahashi S."/>
            <person name="Yoshida T."/>
            <person name="Shimamura S."/>
            <person name="Takaki Y."/>
            <person name="Nagai Y."/>
            <person name="Toyoda A."/>
            <person name="Suzuki Y."/>
            <person name="Arimoto A."/>
            <person name="Ishii H."/>
            <person name="Satoh N."/>
            <person name="Nishiyama T."/>
            <person name="Hasebe M."/>
            <person name="Maruyama T."/>
            <person name="Minagawa J."/>
            <person name="Obokata J."/>
            <person name="Shigenobu S."/>
        </authorList>
    </citation>
    <scope>NUCLEOTIDE SEQUENCE [LARGE SCALE GENOMIC DNA]</scope>
</reference>
<evidence type="ECO:0000313" key="7">
    <source>
        <dbReference type="Proteomes" id="UP000762676"/>
    </source>
</evidence>
<feature type="transmembrane region" description="Helical" evidence="5">
    <location>
        <begin position="110"/>
        <end position="130"/>
    </location>
</feature>
<evidence type="ECO:0000256" key="2">
    <source>
        <dbReference type="ARBA" id="ARBA00022692"/>
    </source>
</evidence>
<name>A0AAV4IHV5_9GAST</name>
<evidence type="ECO:0000256" key="5">
    <source>
        <dbReference type="SAM" id="Phobius"/>
    </source>
</evidence>
<dbReference type="InterPro" id="IPR049680">
    <property type="entry name" value="FLVCR1-2_SLC49-like"/>
</dbReference>
<sequence length="171" mass="19404">MIPGFDVPCRQIMRQSKSKGDKPVENGDNNLRLLSESDTKESPVPVTPTQEPISPRAYKRRWVMLALFCVYSFSSAFQWIHLNIIANVIGKFYNESLPESEYQRNTAIDWLSMVYMLAYIPLIFPATWILDKRGLRLCCILGAALNAAGAWLKCASISPDRCLSSFLLFSF</sequence>
<evidence type="ECO:0000256" key="4">
    <source>
        <dbReference type="ARBA" id="ARBA00023136"/>
    </source>
</evidence>
<evidence type="ECO:0000256" key="3">
    <source>
        <dbReference type="ARBA" id="ARBA00022989"/>
    </source>
</evidence>
<keyword evidence="7" id="KW-1185">Reference proteome</keyword>
<comment type="caution">
    <text evidence="6">The sequence shown here is derived from an EMBL/GenBank/DDBJ whole genome shotgun (WGS) entry which is preliminary data.</text>
</comment>
<comment type="subcellular location">
    <subcellularLocation>
        <location evidence="1">Membrane</location>
        <topology evidence="1">Multi-pass membrane protein</topology>
    </subcellularLocation>
</comment>
<organism evidence="6 7">
    <name type="scientific">Elysia marginata</name>
    <dbReference type="NCBI Taxonomy" id="1093978"/>
    <lineage>
        <taxon>Eukaryota</taxon>
        <taxon>Metazoa</taxon>
        <taxon>Spiralia</taxon>
        <taxon>Lophotrochozoa</taxon>
        <taxon>Mollusca</taxon>
        <taxon>Gastropoda</taxon>
        <taxon>Heterobranchia</taxon>
        <taxon>Euthyneura</taxon>
        <taxon>Panpulmonata</taxon>
        <taxon>Sacoglossa</taxon>
        <taxon>Placobranchoidea</taxon>
        <taxon>Plakobranchidae</taxon>
        <taxon>Elysia</taxon>
    </lineage>
</organism>
<dbReference type="GO" id="GO:0016020">
    <property type="term" value="C:membrane"/>
    <property type="evidence" value="ECO:0007669"/>
    <property type="project" value="UniProtKB-SubCell"/>
</dbReference>
<keyword evidence="6" id="KW-0675">Receptor</keyword>
<dbReference type="InterPro" id="IPR036259">
    <property type="entry name" value="MFS_trans_sf"/>
</dbReference>
<dbReference type="Proteomes" id="UP000762676">
    <property type="component" value="Unassembled WGS sequence"/>
</dbReference>
<dbReference type="EMBL" id="BMAT01002562">
    <property type="protein sequence ID" value="GFS09250.1"/>
    <property type="molecule type" value="Genomic_DNA"/>
</dbReference>
<protein>
    <submittedName>
        <fullName evidence="6">Feline leukemia virus subgroup C receptor-related protein 1-like</fullName>
    </submittedName>
</protein>
<evidence type="ECO:0000256" key="1">
    <source>
        <dbReference type="ARBA" id="ARBA00004141"/>
    </source>
</evidence>
<dbReference type="AlphaFoldDB" id="A0AAV4IHV5"/>
<evidence type="ECO:0000313" key="6">
    <source>
        <dbReference type="EMBL" id="GFS09250.1"/>
    </source>
</evidence>
<keyword evidence="3 5" id="KW-1133">Transmembrane helix</keyword>
<gene>
    <name evidence="6" type="ORF">ElyMa_001294000</name>
</gene>
<dbReference type="PANTHER" id="PTHR10924:SF4">
    <property type="entry name" value="GH15861P"/>
    <property type="match status" value="1"/>
</dbReference>